<feature type="region of interest" description="Disordered" evidence="1">
    <location>
        <begin position="1"/>
        <end position="70"/>
    </location>
</feature>
<protein>
    <submittedName>
        <fullName evidence="2">Uncharacterized protein</fullName>
    </submittedName>
</protein>
<evidence type="ECO:0000313" key="2">
    <source>
        <dbReference type="EMBL" id="KAK2102993.1"/>
    </source>
</evidence>
<gene>
    <name evidence="2" type="ORF">P7K49_020660</name>
</gene>
<proteinExistence type="predicted"/>
<feature type="compositionally biased region" description="Gly residues" evidence="1">
    <location>
        <begin position="36"/>
        <end position="46"/>
    </location>
</feature>
<comment type="caution">
    <text evidence="2">The sequence shown here is derived from an EMBL/GenBank/DDBJ whole genome shotgun (WGS) entry which is preliminary data.</text>
</comment>
<feature type="non-terminal residue" evidence="2">
    <location>
        <position position="1"/>
    </location>
</feature>
<dbReference type="Proteomes" id="UP001266305">
    <property type="component" value="Unassembled WGS sequence"/>
</dbReference>
<keyword evidence="3" id="KW-1185">Reference proteome</keyword>
<accession>A0ABQ9V0S3</accession>
<feature type="non-terminal residue" evidence="2">
    <location>
        <position position="70"/>
    </location>
</feature>
<reference evidence="2 3" key="1">
    <citation type="submission" date="2023-05" db="EMBL/GenBank/DDBJ databases">
        <title>B98-5 Cell Line De Novo Hybrid Assembly: An Optical Mapping Approach.</title>
        <authorList>
            <person name="Kananen K."/>
            <person name="Auerbach J.A."/>
            <person name="Kautto E."/>
            <person name="Blachly J.S."/>
        </authorList>
    </citation>
    <scope>NUCLEOTIDE SEQUENCE [LARGE SCALE GENOMIC DNA]</scope>
    <source>
        <strain evidence="2">B95-8</strain>
        <tissue evidence="2">Cell line</tissue>
    </source>
</reference>
<evidence type="ECO:0000313" key="3">
    <source>
        <dbReference type="Proteomes" id="UP001266305"/>
    </source>
</evidence>
<evidence type="ECO:0000256" key="1">
    <source>
        <dbReference type="SAM" id="MobiDB-lite"/>
    </source>
</evidence>
<organism evidence="2 3">
    <name type="scientific">Saguinus oedipus</name>
    <name type="common">Cotton-top tamarin</name>
    <name type="synonym">Oedipomidas oedipus</name>
    <dbReference type="NCBI Taxonomy" id="9490"/>
    <lineage>
        <taxon>Eukaryota</taxon>
        <taxon>Metazoa</taxon>
        <taxon>Chordata</taxon>
        <taxon>Craniata</taxon>
        <taxon>Vertebrata</taxon>
        <taxon>Euteleostomi</taxon>
        <taxon>Mammalia</taxon>
        <taxon>Eutheria</taxon>
        <taxon>Euarchontoglires</taxon>
        <taxon>Primates</taxon>
        <taxon>Haplorrhini</taxon>
        <taxon>Platyrrhini</taxon>
        <taxon>Cebidae</taxon>
        <taxon>Callitrichinae</taxon>
        <taxon>Saguinus</taxon>
    </lineage>
</organism>
<sequence length="70" mass="6836">ASEGIAEPSQSPPDCPSRGALTPDVCSKSSRFTGDAGPGCGTGEGAVGRDRSAAPWQGSQAELGTEAVCG</sequence>
<dbReference type="EMBL" id="JASSZA010000009">
    <property type="protein sequence ID" value="KAK2102993.1"/>
    <property type="molecule type" value="Genomic_DNA"/>
</dbReference>
<name>A0ABQ9V0S3_SAGOE</name>